<keyword evidence="1" id="KW-0732">Signal</keyword>
<sequence length="71" mass="7862">MVLMILLALAALIGYRALSARRAYREMEGPYVQEDAKPVMWEVCLSGGGHVPIEGEKQARAVCGLSRREIM</sequence>
<feature type="chain" id="PRO_5047325521" evidence="1">
    <location>
        <begin position="21"/>
        <end position="71"/>
    </location>
</feature>
<evidence type="ECO:0000256" key="1">
    <source>
        <dbReference type="SAM" id="SignalP"/>
    </source>
</evidence>
<dbReference type="Proteomes" id="UP001465976">
    <property type="component" value="Unassembled WGS sequence"/>
</dbReference>
<evidence type="ECO:0000313" key="2">
    <source>
        <dbReference type="EMBL" id="KAL0563420.1"/>
    </source>
</evidence>
<feature type="non-terminal residue" evidence="2">
    <location>
        <position position="71"/>
    </location>
</feature>
<comment type="caution">
    <text evidence="2">The sequence shown here is derived from an EMBL/GenBank/DDBJ whole genome shotgun (WGS) entry which is preliminary data.</text>
</comment>
<evidence type="ECO:0000313" key="3">
    <source>
        <dbReference type="Proteomes" id="UP001465976"/>
    </source>
</evidence>
<dbReference type="EMBL" id="JBAHYK010003541">
    <property type="protein sequence ID" value="KAL0563420.1"/>
    <property type="molecule type" value="Genomic_DNA"/>
</dbReference>
<name>A0ABR3EKR3_9AGAR</name>
<keyword evidence="3" id="KW-1185">Reference proteome</keyword>
<accession>A0ABR3EKR3</accession>
<protein>
    <submittedName>
        <fullName evidence="2">Uncharacterized protein</fullName>
    </submittedName>
</protein>
<reference evidence="2 3" key="1">
    <citation type="submission" date="2024-02" db="EMBL/GenBank/DDBJ databases">
        <title>A draft genome for the cacao thread blight pathogen Marasmius crinis-equi.</title>
        <authorList>
            <person name="Cohen S.P."/>
            <person name="Baruah I.K."/>
            <person name="Amoako-Attah I."/>
            <person name="Bukari Y."/>
            <person name="Meinhardt L.W."/>
            <person name="Bailey B.A."/>
        </authorList>
    </citation>
    <scope>NUCLEOTIDE SEQUENCE [LARGE SCALE GENOMIC DNA]</scope>
    <source>
        <strain evidence="2 3">GH-76</strain>
    </source>
</reference>
<organism evidence="2 3">
    <name type="scientific">Marasmius crinis-equi</name>
    <dbReference type="NCBI Taxonomy" id="585013"/>
    <lineage>
        <taxon>Eukaryota</taxon>
        <taxon>Fungi</taxon>
        <taxon>Dikarya</taxon>
        <taxon>Basidiomycota</taxon>
        <taxon>Agaricomycotina</taxon>
        <taxon>Agaricomycetes</taxon>
        <taxon>Agaricomycetidae</taxon>
        <taxon>Agaricales</taxon>
        <taxon>Marasmiineae</taxon>
        <taxon>Marasmiaceae</taxon>
        <taxon>Marasmius</taxon>
    </lineage>
</organism>
<gene>
    <name evidence="2" type="ORF">V5O48_018648</name>
</gene>
<feature type="signal peptide" evidence="1">
    <location>
        <begin position="1"/>
        <end position="20"/>
    </location>
</feature>
<proteinExistence type="predicted"/>